<accession>A0ACB0KW85</accession>
<evidence type="ECO:0000313" key="2">
    <source>
        <dbReference type="Proteomes" id="UP001177021"/>
    </source>
</evidence>
<evidence type="ECO:0000313" key="1">
    <source>
        <dbReference type="EMBL" id="CAJ2660728.1"/>
    </source>
</evidence>
<gene>
    <name evidence="1" type="ORF">MILVUS5_LOCUS26615</name>
</gene>
<keyword evidence="2" id="KW-1185">Reference proteome</keyword>
<dbReference type="EMBL" id="CASHSV030000311">
    <property type="protein sequence ID" value="CAJ2660728.1"/>
    <property type="molecule type" value="Genomic_DNA"/>
</dbReference>
<reference evidence="1" key="1">
    <citation type="submission" date="2023-10" db="EMBL/GenBank/DDBJ databases">
        <authorList>
            <person name="Rodriguez Cubillos JULIANA M."/>
            <person name="De Vega J."/>
        </authorList>
    </citation>
    <scope>NUCLEOTIDE SEQUENCE</scope>
</reference>
<protein>
    <submittedName>
        <fullName evidence="1">Uncharacterized protein</fullName>
    </submittedName>
</protein>
<name>A0ACB0KW85_TRIPR</name>
<sequence>MVNSTRASQKAKDEENVRVTRSREKAKINGHPNLLDTDSTRKSTRETPLRKTNASSSSTQKSEQVEKATLPAPEARRKSERVEKKKTPSPLTKSGKTRNPSSSSSPSDSKSAGSLGSISRQKLQKEKSVKQLAFEAPEVTENEEHNVGTSQVKIKRMDARMYRSLFKDGKKGTIKKLSIGNCSDNKEVSKNGTLPSEDAKAKETRVDSSIDEQKCQSKGDNCSGAKIDELSKGSCSDINEVSKHGTLPSEDDKANETRVDSRLSGPMTNLAENNVTPGSFIPSNTPTYETSVVPIRVQSDCCREETLPTLASGNSILDDDDMVSNNAGLGGGENLAPSKRKVITVDTESNVSSTISKGDNANLIPDALPSKLGGNESCSKRTRLDYNPTVKESCDPCAAEDQDEDDTEPTMVQKDKSDYTSGIGHLKDSAVEDKNVLALDGQNDNEKDSLIYSSNESVVQPKEKLSSHIANRCKSDSYRFVEYWVPAQISHVQLEQYCATLLSNSSILCSSPKIDCVGAIRDVLISIRKCCNHPYVNDPSVQTLLFKDLEEVDYPSDKEKLVEYLNVGIKASGKLQLLDSMLTELRKNNLRALVLFQSIGKDSIGDILDDFLRQRFDVDSFERIDKSLSSSKKQAAMKKFNDKNNKRFVFLMETSACLPSIKLSSIDTVIIFDSDWNPMNDLRSLQKITLDSQFQFIKMFRLYTAFTAEEKALILATQDKALDINCLYSSRGLNHTLLMWGASRLFDELGVSLDGSTSTSSPIPLLEKTVSEFTSCLSDAGEDSDTSSRSILLKVQQNGGSYCSNFPLLGELKLGSLDEESPQTFWTKLLEGKHFRWKYSSSPSQRSRKRVHCFNNLEGGTNPVNEGITKKRMKVSNNTVDQPTSKSEGEKLPTGVKAGIFGDLVGKVTQFFPSSNKPQDNGVGSEKNGRIHDEQRSLHLLLKPQITKLCDVLLLPDNVKNMVDNFLEYVMNHHHVDREPVSILQAFQISLIWTAASLLNHKLDHKASLILAEQNLNFDCKKGEVDLIFSMLRCLKKIFLHRTENCNNTSSPKASKSPRVSCTGVAQEVELFKKDLSKSIKKIQKKCEKTLNKIRLMHQEEKQRLRESNEAQKAELERKYTIELAFTRSCSPNEVTRIEMLKILNIEHQKRIEDLEFQYETSLKDLEDKHSAHILKVQDCETTWVEDLKSWAKNELRNIVALKELGTGFDYSQMCDNVAESMKETGAVVPQKNSPSVDKTVEQQNSLVKHDRANEMDIMVSNDRPVSGNEDHNTTENQHVSQENILSKLSHSREQNSDGATSMTDEAIRSGNFGHESRDGCEKPSLDTACLPDCREQNSDCATSMTDEDNRCANFGHRSRDGCEIPSLGTACLPDCENATHPVHQCSDGVSSSVPEGQIPGEVQETTNGGDSVSVSERQVHVEMSEAVNFTDCLLQSPPSYVAQISDRGSIDVPVIDGVSSPRPCQAACSTSCRDTISLSKPPLEQQIPDGLLSIPDGDIPVTVPENSHAVADCHKDIEPSTNAVLVDNSTTNDLEGGVLGTVTSAPVSSRPVNVMEPLEQGQQLPSVESAADKDSAGEMQNSYDQVQLASRSADVVPANQITVPPKQVHQLAAAELSSNLGILGLSNFHLATEDEHQPSNVPDIPTHHPEPSSAVPNKNVAQPHSNSALFLHSNQAAVHPVSNSDLDSVTASRVRTQSANPRNLSTPLEMNNHPIQSTAPSSSTRLPHLSYDPLKIEFEKIQKAIEQTSKSHEDSKLRLKSDFEKELAELRKKYDVKFQEMEVEFQRTKKILDTNLNTVCVNKLLADAFRSKCLDLKAPGASGMQHDSLPRQLHQRSSQQTATRSLVVSGSSGQPPATSLLSPSIAPSQPPATSLLSPPIAPKSQHMVPPGYNKSGTSSGVSARPPLINTTRSSIARDVQTGGEIRAPAPHLQSSRPPNSVPPSSFHPLLLRNLSQTAPSNLRATSPSHARVPPLQRPTTHQSNPQTGYRPDSAGRLATPNLPLTGSHGNVSNQSNITSPNVISRLSDTAPANLSRFGPNSSSMVVNSSHQAASADLVCLSDDDD</sequence>
<proteinExistence type="predicted"/>
<dbReference type="Proteomes" id="UP001177021">
    <property type="component" value="Unassembled WGS sequence"/>
</dbReference>
<organism evidence="1 2">
    <name type="scientific">Trifolium pratense</name>
    <name type="common">Red clover</name>
    <dbReference type="NCBI Taxonomy" id="57577"/>
    <lineage>
        <taxon>Eukaryota</taxon>
        <taxon>Viridiplantae</taxon>
        <taxon>Streptophyta</taxon>
        <taxon>Embryophyta</taxon>
        <taxon>Tracheophyta</taxon>
        <taxon>Spermatophyta</taxon>
        <taxon>Magnoliopsida</taxon>
        <taxon>eudicotyledons</taxon>
        <taxon>Gunneridae</taxon>
        <taxon>Pentapetalae</taxon>
        <taxon>rosids</taxon>
        <taxon>fabids</taxon>
        <taxon>Fabales</taxon>
        <taxon>Fabaceae</taxon>
        <taxon>Papilionoideae</taxon>
        <taxon>50 kb inversion clade</taxon>
        <taxon>NPAAA clade</taxon>
        <taxon>Hologalegina</taxon>
        <taxon>IRL clade</taxon>
        <taxon>Trifolieae</taxon>
        <taxon>Trifolium</taxon>
    </lineage>
</organism>
<comment type="caution">
    <text evidence="1">The sequence shown here is derived from an EMBL/GenBank/DDBJ whole genome shotgun (WGS) entry which is preliminary data.</text>
</comment>